<feature type="region of interest" description="Disordered" evidence="1">
    <location>
        <begin position="57"/>
        <end position="84"/>
    </location>
</feature>
<accession>A0AAV5HW95</accession>
<evidence type="ECO:0000313" key="3">
    <source>
        <dbReference type="Proteomes" id="UP001054252"/>
    </source>
</evidence>
<dbReference type="AlphaFoldDB" id="A0AAV5HW95"/>
<keyword evidence="3" id="KW-1185">Reference proteome</keyword>
<name>A0AAV5HW95_9ROSI</name>
<dbReference type="Proteomes" id="UP001054252">
    <property type="component" value="Unassembled WGS sequence"/>
</dbReference>
<proteinExistence type="predicted"/>
<dbReference type="EMBL" id="BPVZ01000006">
    <property type="protein sequence ID" value="GKU93142.1"/>
    <property type="molecule type" value="Genomic_DNA"/>
</dbReference>
<organism evidence="2 3">
    <name type="scientific">Rubroshorea leprosula</name>
    <dbReference type="NCBI Taxonomy" id="152421"/>
    <lineage>
        <taxon>Eukaryota</taxon>
        <taxon>Viridiplantae</taxon>
        <taxon>Streptophyta</taxon>
        <taxon>Embryophyta</taxon>
        <taxon>Tracheophyta</taxon>
        <taxon>Spermatophyta</taxon>
        <taxon>Magnoliopsida</taxon>
        <taxon>eudicotyledons</taxon>
        <taxon>Gunneridae</taxon>
        <taxon>Pentapetalae</taxon>
        <taxon>rosids</taxon>
        <taxon>malvids</taxon>
        <taxon>Malvales</taxon>
        <taxon>Dipterocarpaceae</taxon>
        <taxon>Rubroshorea</taxon>
    </lineage>
</organism>
<feature type="compositionally biased region" description="Basic and acidic residues" evidence="1">
    <location>
        <begin position="57"/>
        <end position="67"/>
    </location>
</feature>
<sequence>MSDWKEVFDFFLEDPTVVPTSLEPGDQELRTTVFEKPSSWVQRTRAGFNGIRSVEFTKRERKGEENGGIKGGNTATPPQPPPIPSLRTFGLNSSSSVYKEVNMCAYYFINMSYYGCHVPKPKFGGKIDTVHLLKDLTNVQDSELVKIHN</sequence>
<reference evidence="2 3" key="1">
    <citation type="journal article" date="2021" name="Commun. Biol.">
        <title>The genome of Shorea leprosula (Dipterocarpaceae) highlights the ecological relevance of drought in aseasonal tropical rainforests.</title>
        <authorList>
            <person name="Ng K.K.S."/>
            <person name="Kobayashi M.J."/>
            <person name="Fawcett J.A."/>
            <person name="Hatakeyama M."/>
            <person name="Paape T."/>
            <person name="Ng C.H."/>
            <person name="Ang C.C."/>
            <person name="Tnah L.H."/>
            <person name="Lee C.T."/>
            <person name="Nishiyama T."/>
            <person name="Sese J."/>
            <person name="O'Brien M.J."/>
            <person name="Copetti D."/>
            <person name="Mohd Noor M.I."/>
            <person name="Ong R.C."/>
            <person name="Putra M."/>
            <person name="Sireger I.Z."/>
            <person name="Indrioko S."/>
            <person name="Kosugi Y."/>
            <person name="Izuno A."/>
            <person name="Isagi Y."/>
            <person name="Lee S.L."/>
            <person name="Shimizu K.K."/>
        </authorList>
    </citation>
    <scope>NUCLEOTIDE SEQUENCE [LARGE SCALE GENOMIC DNA]</scope>
    <source>
        <strain evidence="2">214</strain>
    </source>
</reference>
<protein>
    <submittedName>
        <fullName evidence="2">Uncharacterized protein</fullName>
    </submittedName>
</protein>
<comment type="caution">
    <text evidence="2">The sequence shown here is derived from an EMBL/GenBank/DDBJ whole genome shotgun (WGS) entry which is preliminary data.</text>
</comment>
<gene>
    <name evidence="2" type="ORF">SLEP1_g6767</name>
</gene>
<evidence type="ECO:0000313" key="2">
    <source>
        <dbReference type="EMBL" id="GKU93142.1"/>
    </source>
</evidence>
<evidence type="ECO:0000256" key="1">
    <source>
        <dbReference type="SAM" id="MobiDB-lite"/>
    </source>
</evidence>